<dbReference type="PANTHER" id="PTHR43567:SF5">
    <property type="entry name" value="HYPOTHETICAL CYTOSOLIC PROTEIN"/>
    <property type="match status" value="1"/>
</dbReference>
<evidence type="ECO:0000313" key="4">
    <source>
        <dbReference type="Proteomes" id="UP000229740"/>
    </source>
</evidence>
<organism evidence="3 4">
    <name type="scientific">candidate division KSB3 bacterium</name>
    <dbReference type="NCBI Taxonomy" id="2044937"/>
    <lineage>
        <taxon>Bacteria</taxon>
        <taxon>candidate division KSB3</taxon>
    </lineage>
</organism>
<dbReference type="Gene3D" id="2.30.110.10">
    <property type="entry name" value="Electron Transport, Fmn-binding Protein, Chain A"/>
    <property type="match status" value="1"/>
</dbReference>
<accession>A0A2G6E5P7</accession>
<proteinExistence type="inferred from homology"/>
<dbReference type="InterPro" id="IPR002563">
    <property type="entry name" value="Flavin_Rdtase-like_dom"/>
</dbReference>
<comment type="similarity">
    <text evidence="1">Belongs to the flavoredoxin family.</text>
</comment>
<sequence>MERTIIPSENFLVSAHNLWANRWLLLTSGNFETGHFNTMTVGWGSFGTMWKKPFAQVVVRPGRYTFEFMEQYESFTLCAFPASQKQALALLGNTSGRDGDKIAEASLTPSAASLVAAPAFEEAELIVECRTMYWDDLKPAHFLDASIESNYPLKDYHRVYFGEILRITGTNLYSR</sequence>
<dbReference type="SUPFAM" id="SSF50475">
    <property type="entry name" value="FMN-binding split barrel"/>
    <property type="match status" value="1"/>
</dbReference>
<evidence type="ECO:0000259" key="2">
    <source>
        <dbReference type="Pfam" id="PF01613"/>
    </source>
</evidence>
<dbReference type="InterPro" id="IPR052174">
    <property type="entry name" value="Flavoredoxin"/>
</dbReference>
<evidence type="ECO:0000256" key="1">
    <source>
        <dbReference type="ARBA" id="ARBA00038054"/>
    </source>
</evidence>
<reference evidence="3 4" key="1">
    <citation type="submission" date="2017-10" db="EMBL/GenBank/DDBJ databases">
        <title>Novel microbial diversity and functional potential in the marine mammal oral microbiome.</title>
        <authorList>
            <person name="Dudek N.K."/>
            <person name="Sun C.L."/>
            <person name="Burstein D."/>
            <person name="Kantor R.S."/>
            <person name="Aliaga Goltsman D.S."/>
            <person name="Bik E.M."/>
            <person name="Thomas B.C."/>
            <person name="Banfield J.F."/>
            <person name="Relman D.A."/>
        </authorList>
    </citation>
    <scope>NUCLEOTIDE SEQUENCE [LARGE SCALE GENOMIC DNA]</scope>
    <source>
        <strain evidence="3">DOLZORAL124_49_17</strain>
    </source>
</reference>
<dbReference type="InterPro" id="IPR012349">
    <property type="entry name" value="Split_barrel_FMN-bd"/>
</dbReference>
<dbReference type="AlphaFoldDB" id="A0A2G6E5P7"/>
<dbReference type="Pfam" id="PF01613">
    <property type="entry name" value="Flavin_Reduct"/>
    <property type="match status" value="1"/>
</dbReference>
<dbReference type="EMBL" id="PDPS01000027">
    <property type="protein sequence ID" value="PID57400.1"/>
    <property type="molecule type" value="Genomic_DNA"/>
</dbReference>
<protein>
    <submittedName>
        <fullName evidence="3">Flavin reductase</fullName>
    </submittedName>
</protein>
<gene>
    <name evidence="3" type="ORF">CSB45_07715</name>
</gene>
<dbReference type="PANTHER" id="PTHR43567">
    <property type="entry name" value="FLAVOREDOXIN-RELATED-RELATED"/>
    <property type="match status" value="1"/>
</dbReference>
<name>A0A2G6E5P7_9BACT</name>
<dbReference type="GO" id="GO:0016646">
    <property type="term" value="F:oxidoreductase activity, acting on the CH-NH group of donors, NAD or NADP as acceptor"/>
    <property type="evidence" value="ECO:0007669"/>
    <property type="project" value="UniProtKB-ARBA"/>
</dbReference>
<dbReference type="Proteomes" id="UP000229740">
    <property type="component" value="Unassembled WGS sequence"/>
</dbReference>
<dbReference type="GO" id="GO:0010181">
    <property type="term" value="F:FMN binding"/>
    <property type="evidence" value="ECO:0007669"/>
    <property type="project" value="InterPro"/>
</dbReference>
<feature type="domain" description="Flavin reductase like" evidence="2">
    <location>
        <begin position="25"/>
        <end position="132"/>
    </location>
</feature>
<comment type="caution">
    <text evidence="3">The sequence shown here is derived from an EMBL/GenBank/DDBJ whole genome shotgun (WGS) entry which is preliminary data.</text>
</comment>
<evidence type="ECO:0000313" key="3">
    <source>
        <dbReference type="EMBL" id="PID57400.1"/>
    </source>
</evidence>